<protein>
    <submittedName>
        <fullName evidence="1">Uncharacterized protein</fullName>
    </submittedName>
</protein>
<name>A0A243W7L3_9BACT</name>
<dbReference type="OrthoDB" id="874386at2"/>
<organism evidence="1 2">
    <name type="scientific">Hymenobacter crusticola</name>
    <dbReference type="NCBI Taxonomy" id="1770526"/>
    <lineage>
        <taxon>Bacteria</taxon>
        <taxon>Pseudomonadati</taxon>
        <taxon>Bacteroidota</taxon>
        <taxon>Cytophagia</taxon>
        <taxon>Cytophagales</taxon>
        <taxon>Hymenobacteraceae</taxon>
        <taxon>Hymenobacter</taxon>
    </lineage>
</organism>
<dbReference type="EMBL" id="MTSE01000055">
    <property type="protein sequence ID" value="OUJ68047.1"/>
    <property type="molecule type" value="Genomic_DNA"/>
</dbReference>
<comment type="caution">
    <text evidence="1">The sequence shown here is derived from an EMBL/GenBank/DDBJ whole genome shotgun (WGS) entry which is preliminary data.</text>
</comment>
<sequence>MHKIDRLETIHTRLAIRRQYFVFRLLRLDQYQFTPETFEEYTKSVGQATVMQAEIKDHCNSLRAIAAACHHGLNGTIPEGYAEDGYEFTEDPETPDLPYDAYTDILGYLHGGGNISCLTLSPPLKRFIELLPSVAAECAERDLQAKDGVLLHVNDDGSTRPMTQPELLRRGDQAQLEALELSLFAESYASEMEQIQRLAEQREDLQRILDLL</sequence>
<evidence type="ECO:0000313" key="2">
    <source>
        <dbReference type="Proteomes" id="UP000194873"/>
    </source>
</evidence>
<dbReference type="Proteomes" id="UP000194873">
    <property type="component" value="Unassembled WGS sequence"/>
</dbReference>
<keyword evidence="2" id="KW-1185">Reference proteome</keyword>
<evidence type="ECO:0000313" key="1">
    <source>
        <dbReference type="EMBL" id="OUJ68047.1"/>
    </source>
</evidence>
<dbReference type="RefSeq" id="WP_086597448.1">
    <property type="nucleotide sequence ID" value="NZ_MTSE01000055.1"/>
</dbReference>
<accession>A0A243W7L3</accession>
<gene>
    <name evidence="1" type="ORF">BXP70_28160</name>
</gene>
<dbReference type="AlphaFoldDB" id="A0A243W7L3"/>
<reference evidence="1 2" key="1">
    <citation type="submission" date="2017-01" db="EMBL/GenBank/DDBJ databases">
        <title>A new Hymenobacter.</title>
        <authorList>
            <person name="Liang Y."/>
            <person name="Feng F."/>
        </authorList>
    </citation>
    <scope>NUCLEOTIDE SEQUENCE [LARGE SCALE GENOMIC DNA]</scope>
    <source>
        <strain evidence="1">MIMBbqt21</strain>
    </source>
</reference>
<proteinExistence type="predicted"/>